<dbReference type="EMBL" id="FNCO01000001">
    <property type="protein sequence ID" value="SDG13675.1"/>
    <property type="molecule type" value="Genomic_DNA"/>
</dbReference>
<dbReference type="STRING" id="89065.SAMN05216605_101244"/>
<gene>
    <name evidence="3" type="ORF">SAMN05216605_101244</name>
</gene>
<proteinExistence type="predicted"/>
<evidence type="ECO:0000256" key="1">
    <source>
        <dbReference type="ARBA" id="ARBA00023002"/>
    </source>
</evidence>
<protein>
    <submittedName>
        <fullName evidence="3">Glycine/D-amino acid oxidase</fullName>
    </submittedName>
</protein>
<reference evidence="4" key="1">
    <citation type="submission" date="2016-10" db="EMBL/GenBank/DDBJ databases">
        <authorList>
            <person name="Varghese N."/>
            <person name="Submissions S."/>
        </authorList>
    </citation>
    <scope>NUCLEOTIDE SEQUENCE [LARGE SCALE GENOMIC DNA]</scope>
    <source>
        <strain evidence="4">ATCC 700689</strain>
    </source>
</reference>
<dbReference type="Pfam" id="PF01266">
    <property type="entry name" value="DAO"/>
    <property type="match status" value="1"/>
</dbReference>
<dbReference type="Gene3D" id="3.50.50.60">
    <property type="entry name" value="FAD/NAD(P)-binding domain"/>
    <property type="match status" value="1"/>
</dbReference>
<dbReference type="PANTHER" id="PTHR13847">
    <property type="entry name" value="SARCOSINE DEHYDROGENASE-RELATED"/>
    <property type="match status" value="1"/>
</dbReference>
<dbReference type="Gene3D" id="3.30.9.10">
    <property type="entry name" value="D-Amino Acid Oxidase, subunit A, domain 2"/>
    <property type="match status" value="1"/>
</dbReference>
<feature type="domain" description="FAD dependent oxidoreductase" evidence="2">
    <location>
        <begin position="6"/>
        <end position="345"/>
    </location>
</feature>
<dbReference type="InterPro" id="IPR036188">
    <property type="entry name" value="FAD/NAD-bd_sf"/>
</dbReference>
<evidence type="ECO:0000313" key="4">
    <source>
        <dbReference type="Proteomes" id="UP000182894"/>
    </source>
</evidence>
<sequence length="368" mass="39644">MEEREIVVIGGGLMGAALAWGLAGLGHEVLVLDGGDLDPRASRANLGLVWVSDKGLNQPHYALWSRDAALQWPAFAETLERETGIDLQLQQPGGYNFALSERELAQLQANMATIAAQTHGGLGDYEMLGRAELRARLPHIGPTVVGASFCRYDGHVNSLRLFNALHLGMARRGVEYRSHSPVQHIEPMASGFTVTGSWGALRARKVILAAGLDNTRLAPMVEMSAPLVRSKGQVIVTEKCQPFFDSVGGSLRQTGEGSVLIGESQETQSNALAVNHGISAVLADRAAQIFPVIRHLNVVRIWTGLRVKTPDGMPIYEQSAAYPGAFLMLCHSGVTLTSLHAMHIAPQIASGHLADSLLPFHSRRLHVS</sequence>
<dbReference type="GO" id="GO:0005737">
    <property type="term" value="C:cytoplasm"/>
    <property type="evidence" value="ECO:0007669"/>
    <property type="project" value="TreeGrafter"/>
</dbReference>
<dbReference type="Proteomes" id="UP000182894">
    <property type="component" value="Unassembled WGS sequence"/>
</dbReference>
<organism evidence="3 4">
    <name type="scientific">Pseudomonas abietaniphila</name>
    <dbReference type="NCBI Taxonomy" id="89065"/>
    <lineage>
        <taxon>Bacteria</taxon>
        <taxon>Pseudomonadati</taxon>
        <taxon>Pseudomonadota</taxon>
        <taxon>Gammaproteobacteria</taxon>
        <taxon>Pseudomonadales</taxon>
        <taxon>Pseudomonadaceae</taxon>
        <taxon>Pseudomonas</taxon>
    </lineage>
</organism>
<dbReference type="InterPro" id="IPR006076">
    <property type="entry name" value="FAD-dep_OxRdtase"/>
</dbReference>
<accession>A0A1G7RSH8</accession>
<dbReference type="GO" id="GO:0016491">
    <property type="term" value="F:oxidoreductase activity"/>
    <property type="evidence" value="ECO:0007669"/>
    <property type="project" value="UniProtKB-KW"/>
</dbReference>
<dbReference type="OrthoDB" id="6949587at2"/>
<evidence type="ECO:0000259" key="2">
    <source>
        <dbReference type="Pfam" id="PF01266"/>
    </source>
</evidence>
<name>A0A1G7RSH8_9PSED</name>
<keyword evidence="4" id="KW-1185">Reference proteome</keyword>
<evidence type="ECO:0000313" key="3">
    <source>
        <dbReference type="EMBL" id="SDG13675.1"/>
    </source>
</evidence>
<dbReference type="AlphaFoldDB" id="A0A1G7RSH8"/>
<dbReference type="RefSeq" id="WP_074749577.1">
    <property type="nucleotide sequence ID" value="NZ_FNCO01000001.1"/>
</dbReference>
<dbReference type="SUPFAM" id="SSF54373">
    <property type="entry name" value="FAD-linked reductases, C-terminal domain"/>
    <property type="match status" value="1"/>
</dbReference>
<keyword evidence="1" id="KW-0560">Oxidoreductase</keyword>
<dbReference type="SUPFAM" id="SSF51905">
    <property type="entry name" value="FAD/NAD(P)-binding domain"/>
    <property type="match status" value="1"/>
</dbReference>